<evidence type="ECO:0000313" key="3">
    <source>
        <dbReference type="Proteomes" id="UP000008932"/>
    </source>
</evidence>
<evidence type="ECO:0000256" key="1">
    <source>
        <dbReference type="SAM" id="Coils"/>
    </source>
</evidence>
<organism evidence="2 3">
    <name type="scientific">Stutzerimonas stutzeri (strain ATCC 17588 / DSM 5190 / CCUG 11256 / JCM 5965 / LMG 11199 / NBRC 14165 / NCIMB 11358 / Stanier 221)</name>
    <name type="common">Pseudomonas stutzeri</name>
    <dbReference type="NCBI Taxonomy" id="96563"/>
    <lineage>
        <taxon>Bacteria</taxon>
        <taxon>Pseudomonadati</taxon>
        <taxon>Pseudomonadota</taxon>
        <taxon>Gammaproteobacteria</taxon>
        <taxon>Pseudomonadales</taxon>
        <taxon>Pseudomonadaceae</taxon>
        <taxon>Stutzerimonas</taxon>
    </lineage>
</organism>
<dbReference type="EMBL" id="CP002881">
    <property type="protein sequence ID" value="AEJ06682.1"/>
    <property type="molecule type" value="Genomic_DNA"/>
</dbReference>
<gene>
    <name evidence="2" type="ordered locus">PSTAB_3401</name>
</gene>
<reference evidence="3" key="3">
    <citation type="submission" date="2011-06" db="EMBL/GenBank/DDBJ databases">
        <title>Complete genome sequence of Pseudomonas stutzeri strain CGMCC 1.1803.</title>
        <authorList>
            <person name="Yan Y."/>
            <person name="Chen M."/>
            <person name="Lu W."/>
            <person name="Zhang W."/>
            <person name="Ping S."/>
            <person name="Lin M."/>
        </authorList>
    </citation>
    <scope>NUCLEOTIDE SEQUENCE [LARGE SCALE GENOMIC DNA]</scope>
    <source>
        <strain evidence="3">ATCC 17588 / DSM 5190 / CCUG 11256 / JCM 5965 / LMG 11199 / NCIMB 11358 / Stanier 221</strain>
    </source>
</reference>
<name>F8GZN8_STUS2</name>
<dbReference type="Proteomes" id="UP000008932">
    <property type="component" value="Chromosome"/>
</dbReference>
<reference evidence="2 3" key="1">
    <citation type="journal article" date="2011" name="J. Bacteriol.">
        <title>Complete Genome Sequence of the Type Strain Pseudomonas stutzeri CGMCC 1.1803.</title>
        <authorList>
            <person name="Chen M."/>
            <person name="Yan Y."/>
            <person name="Zhang W."/>
            <person name="Lu W."/>
            <person name="Wang J."/>
            <person name="Ping S."/>
            <person name="Lin M."/>
        </authorList>
    </citation>
    <scope>NUCLEOTIDE SEQUENCE [LARGE SCALE GENOMIC DNA]</scope>
    <source>
        <strain evidence="3">ATCC 17588 / DSM 5190 / CCUG 11256 / JCM 5965 / LMG 11199 / NCIMB 11358 / Stanier 221</strain>
    </source>
</reference>
<keyword evidence="1" id="KW-0175">Coiled coil</keyword>
<dbReference type="KEGG" id="psz:PSTAB_3401"/>
<dbReference type="AlphaFoldDB" id="F8GZN8"/>
<proteinExistence type="predicted"/>
<feature type="coiled-coil region" evidence="1">
    <location>
        <begin position="15"/>
        <end position="49"/>
    </location>
</feature>
<accession>F8GZN8</accession>
<reference key="2">
    <citation type="submission" date="2011-06" db="EMBL/GenBank/DDBJ databases">
        <title>Complete Genome Sequence of Pseudomonas stutzeri Strain CGMCC 1.1803.</title>
        <authorList>
            <person name="Yan Y."/>
            <person name="Chen M."/>
            <person name="Lu W."/>
            <person name="Zhang W."/>
            <person name="Ping S."/>
            <person name="Lin M."/>
        </authorList>
    </citation>
    <scope>NUCLEOTIDE SEQUENCE</scope>
    <source>
        <strain>ATCC 17588</strain>
    </source>
</reference>
<sequence>MKQSLMRVYQQEDEIRELTAGLRAEKAHVEQLQRKLEFAQEQARQRHHDC</sequence>
<evidence type="ECO:0000313" key="2">
    <source>
        <dbReference type="EMBL" id="AEJ06682.1"/>
    </source>
</evidence>
<dbReference type="HOGENOM" id="CLU_3121798_0_0_6"/>
<protein>
    <submittedName>
        <fullName evidence="2">Uncharacterized protein</fullName>
    </submittedName>
</protein>